<evidence type="ECO:0000313" key="1">
    <source>
        <dbReference type="Proteomes" id="UP000192223"/>
    </source>
</evidence>
<reference evidence="2" key="1">
    <citation type="submission" date="2025-08" db="UniProtKB">
        <authorList>
            <consortium name="RefSeq"/>
        </authorList>
    </citation>
    <scope>IDENTIFICATION</scope>
    <source>
        <tissue evidence="2">Entire body</tissue>
    </source>
</reference>
<dbReference type="Gene3D" id="3.90.1720.10">
    <property type="entry name" value="endopeptidase domain like (from Nostoc punctiforme)"/>
    <property type="match status" value="1"/>
</dbReference>
<dbReference type="Proteomes" id="UP000192223">
    <property type="component" value="Unplaced"/>
</dbReference>
<protein>
    <submittedName>
        <fullName evidence="2">Uncharacterized protein LOC108740736</fullName>
    </submittedName>
</protein>
<sequence length="228" mass="26719">MMHDYFHIDLSPTYSNRFFESATPKFSEKSKSTTSVKQFSTTSSFPNKKQVTRNCSFVVGQKLRESKWFTHEEVRIFSAVVETGFIVQTKNEKAQITWGIAAWTPGYEKSKNPEYVSIYFLVEHKGSYKVTSKSLLNFWQPGSVIKINNYNDKEEKTNCEETIRNKISYAMKNKLKWHNTEHFVYWCRYLQPKNDRTKPASDDLKWFSSKVNMGLLLLRGKRNKSASE</sequence>
<dbReference type="OrthoDB" id="6357691at2759"/>
<dbReference type="InParanoid" id="A0A1W4XE08"/>
<organism evidence="1 2">
    <name type="scientific">Agrilus planipennis</name>
    <name type="common">Emerald ash borer</name>
    <name type="synonym">Agrilus marcopoli</name>
    <dbReference type="NCBI Taxonomy" id="224129"/>
    <lineage>
        <taxon>Eukaryota</taxon>
        <taxon>Metazoa</taxon>
        <taxon>Ecdysozoa</taxon>
        <taxon>Arthropoda</taxon>
        <taxon>Hexapoda</taxon>
        <taxon>Insecta</taxon>
        <taxon>Pterygota</taxon>
        <taxon>Neoptera</taxon>
        <taxon>Endopterygota</taxon>
        <taxon>Coleoptera</taxon>
        <taxon>Polyphaga</taxon>
        <taxon>Elateriformia</taxon>
        <taxon>Buprestoidea</taxon>
        <taxon>Buprestidae</taxon>
        <taxon>Agrilinae</taxon>
        <taxon>Agrilus</taxon>
    </lineage>
</organism>
<dbReference type="AlphaFoldDB" id="A0A1W4XE08"/>
<gene>
    <name evidence="2" type="primary">LOC108740736</name>
</gene>
<dbReference type="KEGG" id="apln:108740736"/>
<keyword evidence="1" id="KW-1185">Reference proteome</keyword>
<dbReference type="GeneID" id="108740736"/>
<proteinExistence type="predicted"/>
<evidence type="ECO:0000313" key="2">
    <source>
        <dbReference type="RefSeq" id="XP_018330683.1"/>
    </source>
</evidence>
<name>A0A1W4XE08_AGRPL</name>
<dbReference type="RefSeq" id="XP_018330683.1">
    <property type="nucleotide sequence ID" value="XM_018475181.2"/>
</dbReference>
<accession>A0A1W4XE08</accession>